<protein>
    <submittedName>
        <fullName evidence="1">Uncharacterized protein</fullName>
    </submittedName>
</protein>
<reference evidence="1 2" key="1">
    <citation type="submission" date="2016-07" db="EMBL/GenBank/DDBJ databases">
        <title>Multiple horizontal gene transfer events from other fungi enriched the ability of initially mycotrophic Trichoderma (Ascomycota) to feed on dead plant biomass.</title>
        <authorList>
            <consortium name="DOE Joint Genome Institute"/>
            <person name="Aerts A."/>
            <person name="Atanasova L."/>
            <person name="Chenthamara K."/>
            <person name="Zhang J."/>
            <person name="Grujic M."/>
            <person name="Henrissat B."/>
            <person name="Kuo A."/>
            <person name="Salamov A."/>
            <person name="Lipzen A."/>
            <person name="Labutti K."/>
            <person name="Barry K."/>
            <person name="Miao Y."/>
            <person name="Rahimi M.J."/>
            <person name="Shen Q."/>
            <person name="Grigoriev I.V."/>
            <person name="Kubicek C.P."/>
            <person name="Druzhinina I.S."/>
        </authorList>
    </citation>
    <scope>NUCLEOTIDE SEQUENCE [LARGE SCALE GENOMIC DNA]</scope>
    <source>
        <strain evidence="1 2">ATCC 18648</strain>
    </source>
</reference>
<name>A0A2T4BPC6_TRILO</name>
<dbReference type="EMBL" id="KZ679151">
    <property type="protein sequence ID" value="PTB71177.1"/>
    <property type="molecule type" value="Genomic_DNA"/>
</dbReference>
<sequence>MHNGTNPTPSDPHHPCHGLSLRYKTFREHTMETLKYYSPLPGVLGCQALSAVQHGVSIRRQPRRAFRMESLTWQALANVMILSPWHYVKGSRLYYQIEYAWLSEGQSIYEAKAVAAVPNLLHFYNRLYNSMLIMLHRFQQRLLISAFTVISAPASASPVLSVPSQAWASLNASVSGRLHIIK</sequence>
<keyword evidence="2" id="KW-1185">Reference proteome</keyword>
<organism evidence="1 2">
    <name type="scientific">Trichoderma longibrachiatum ATCC 18648</name>
    <dbReference type="NCBI Taxonomy" id="983965"/>
    <lineage>
        <taxon>Eukaryota</taxon>
        <taxon>Fungi</taxon>
        <taxon>Dikarya</taxon>
        <taxon>Ascomycota</taxon>
        <taxon>Pezizomycotina</taxon>
        <taxon>Sordariomycetes</taxon>
        <taxon>Hypocreomycetidae</taxon>
        <taxon>Hypocreales</taxon>
        <taxon>Hypocreaceae</taxon>
        <taxon>Trichoderma</taxon>
    </lineage>
</organism>
<proteinExistence type="predicted"/>
<dbReference type="Proteomes" id="UP000240760">
    <property type="component" value="Unassembled WGS sequence"/>
</dbReference>
<dbReference type="AlphaFoldDB" id="A0A2T4BPC6"/>
<evidence type="ECO:0000313" key="2">
    <source>
        <dbReference type="Proteomes" id="UP000240760"/>
    </source>
</evidence>
<evidence type="ECO:0000313" key="1">
    <source>
        <dbReference type="EMBL" id="PTB71177.1"/>
    </source>
</evidence>
<accession>A0A2T4BPC6</accession>
<gene>
    <name evidence="1" type="ORF">M440DRAFT_1152338</name>
</gene>